<dbReference type="InterPro" id="IPR001282">
    <property type="entry name" value="G6P_DH"/>
</dbReference>
<dbReference type="OMA" id="ERAGYYE"/>
<dbReference type="GO" id="GO:0009051">
    <property type="term" value="P:pentose-phosphate shunt, oxidative branch"/>
    <property type="evidence" value="ECO:0007669"/>
    <property type="project" value="TreeGrafter"/>
</dbReference>
<keyword evidence="8 11" id="KW-0119">Carbohydrate metabolism</keyword>
<name>A0A642UHU9_DIURU</name>
<evidence type="ECO:0000256" key="1">
    <source>
        <dbReference type="ARBA" id="ARBA00004937"/>
    </source>
</evidence>
<evidence type="ECO:0000256" key="12">
    <source>
        <dbReference type="SAM" id="MobiDB-lite"/>
    </source>
</evidence>
<evidence type="ECO:0000256" key="6">
    <source>
        <dbReference type="ARBA" id="ARBA00022857"/>
    </source>
</evidence>
<dbReference type="FunFam" id="3.40.50.720:FF:000111">
    <property type="entry name" value="Glucose-6-phosphate 1-dehydrogenase"/>
    <property type="match status" value="1"/>
</dbReference>
<feature type="domain" description="Glucose-6-phosphate dehydrogenase NAD-binding" evidence="13">
    <location>
        <begin position="46"/>
        <end position="229"/>
    </location>
</feature>
<dbReference type="Gene3D" id="3.30.360.10">
    <property type="entry name" value="Dihydrodipicolinate Reductase, domain 2"/>
    <property type="match status" value="1"/>
</dbReference>
<dbReference type="PANTHER" id="PTHR23429:SF0">
    <property type="entry name" value="GLUCOSE-6-PHOSPHATE 1-DEHYDROGENASE"/>
    <property type="match status" value="1"/>
</dbReference>
<comment type="similarity">
    <text evidence="2 11">Belongs to the glucose-6-phosphate dehydrogenase family.</text>
</comment>
<keyword evidence="6 11" id="KW-0521">NADP</keyword>
<dbReference type="InterPro" id="IPR036291">
    <property type="entry name" value="NAD(P)-bd_dom_sf"/>
</dbReference>
<dbReference type="GeneID" id="54782961"/>
<comment type="caution">
    <text evidence="15">The sequence shown here is derived from an EMBL/GenBank/DDBJ whole genome shotgun (WGS) entry which is preliminary data.</text>
</comment>
<dbReference type="Proteomes" id="UP000449547">
    <property type="component" value="Unassembled WGS sequence"/>
</dbReference>
<evidence type="ECO:0000256" key="11">
    <source>
        <dbReference type="RuleBase" id="RU362120"/>
    </source>
</evidence>
<dbReference type="EMBL" id="SWFT01000124">
    <property type="protein sequence ID" value="KAA8899288.1"/>
    <property type="molecule type" value="Genomic_DNA"/>
</dbReference>
<dbReference type="EC" id="1.1.1.49" evidence="3 11"/>
<feature type="region of interest" description="Disordered" evidence="12">
    <location>
        <begin position="1"/>
        <end position="26"/>
    </location>
</feature>
<comment type="pathway">
    <text evidence="1 11">Carbohydrate degradation; pentose phosphate pathway; D-ribulose 5-phosphate from D-glucose 6-phosphate (oxidative stage): step 1/3.</text>
</comment>
<dbReference type="PANTHER" id="PTHR23429">
    <property type="entry name" value="GLUCOSE-6-PHOSPHATE 1-DEHYDROGENASE G6PD"/>
    <property type="match status" value="1"/>
</dbReference>
<sequence length="543" mass="62673">MPTPYRRQSLSRHEQRHRRFSSGYVEQKPRTDDMYQSVGHYTTFTVFGASGDLAKKKTFPALFGLFREGELPEETQILGYARSKYEQDKFREHLRPFFKKGNTSKHPDFEAKVEKFLSMIHYVQGQYDTDEGYQKLDQICQEYEKKHNTTDEPSRIFYLALPPSEFTTVAKQLKKNCYPNKGIFRLVVEKPFGHDLESARELQANLAPLFTEDELYRIDHYLGKEMVKNLLVLRFGNELLAGSWNKNHIKSIQISFKESFGTQGRGGYFDTIGIVRDVMQNHLLQVLTLLTMERPVSFDPEAVRDEKVKVLKAIDAIDHNDVIIGQYTASEDGKEPSYLDDDTVKNKDSKAATYCALGLQIHNERWEGVPIVMRAGKALNESKVEIRIQYKPVAKGMFEAIQRNELVIRIQPDEAIYLKINNKIPGISTKTSLTDLDLTYAVRYSDDFWIPDAYEALIRDVFLGNHSNFVRDDELDVSWSLFTPFLEYIEGPNAPKPELYPYGSKGPKELRQFLSKHGYEFADEGIYEWPVTTTKVVDVAEKL</sequence>
<evidence type="ECO:0000256" key="4">
    <source>
        <dbReference type="ARBA" id="ARBA00020444"/>
    </source>
</evidence>
<comment type="function">
    <text evidence="9">Catalyzes the rate-limiting step of the oxidative pentose-phosphate pathway, which represents a route for the dissimilation of carbohydrates besides glycolysis. The main function of this enzyme is to provide reducing power (NADPH) and pentose phosphates for fatty acid and nucleic acid synthesis.</text>
</comment>
<dbReference type="RefSeq" id="XP_034010802.1">
    <property type="nucleotide sequence ID" value="XM_034157170.1"/>
</dbReference>
<gene>
    <name evidence="15" type="ORF">DIURU_004310</name>
</gene>
<evidence type="ECO:0000259" key="14">
    <source>
        <dbReference type="Pfam" id="PF02781"/>
    </source>
</evidence>
<dbReference type="PIRSF" id="PIRSF000110">
    <property type="entry name" value="G6PD"/>
    <property type="match status" value="1"/>
</dbReference>
<dbReference type="PRINTS" id="PR00079">
    <property type="entry name" value="G6PDHDRGNASE"/>
</dbReference>
<dbReference type="Gene3D" id="3.40.50.720">
    <property type="entry name" value="NAD(P)-binding Rossmann-like Domain"/>
    <property type="match status" value="1"/>
</dbReference>
<keyword evidence="7 11" id="KW-0560">Oxidoreductase</keyword>
<evidence type="ECO:0000256" key="9">
    <source>
        <dbReference type="ARBA" id="ARBA00025382"/>
    </source>
</evidence>
<dbReference type="InterPro" id="IPR022675">
    <property type="entry name" value="G6P_DH_C"/>
</dbReference>
<proteinExistence type="inferred from homology"/>
<dbReference type="UniPathway" id="UPA00115">
    <property type="reaction ID" value="UER00408"/>
</dbReference>
<keyword evidence="16" id="KW-1185">Reference proteome</keyword>
<dbReference type="PROSITE" id="PS00069">
    <property type="entry name" value="G6P_DEHYDROGENASE"/>
    <property type="match status" value="1"/>
</dbReference>
<feature type="domain" description="Glucose-6-phosphate dehydrogenase C-terminal" evidence="14">
    <location>
        <begin position="231"/>
        <end position="521"/>
    </location>
</feature>
<protein>
    <recommendedName>
        <fullName evidence="4 11">Glucose-6-phosphate 1-dehydrogenase</fullName>
        <ecNumber evidence="3 11">1.1.1.49</ecNumber>
    </recommendedName>
</protein>
<evidence type="ECO:0000256" key="8">
    <source>
        <dbReference type="ARBA" id="ARBA00023277"/>
    </source>
</evidence>
<dbReference type="Pfam" id="PF02781">
    <property type="entry name" value="G6PD_C"/>
    <property type="match status" value="1"/>
</dbReference>
<evidence type="ECO:0000256" key="7">
    <source>
        <dbReference type="ARBA" id="ARBA00023002"/>
    </source>
</evidence>
<dbReference type="InterPro" id="IPR019796">
    <property type="entry name" value="G6P_DH_AS"/>
</dbReference>
<organism evidence="15 16">
    <name type="scientific">Diutina rugosa</name>
    <name type="common">Yeast</name>
    <name type="synonym">Candida rugosa</name>
    <dbReference type="NCBI Taxonomy" id="5481"/>
    <lineage>
        <taxon>Eukaryota</taxon>
        <taxon>Fungi</taxon>
        <taxon>Dikarya</taxon>
        <taxon>Ascomycota</taxon>
        <taxon>Saccharomycotina</taxon>
        <taxon>Pichiomycetes</taxon>
        <taxon>Debaryomycetaceae</taxon>
        <taxon>Diutina</taxon>
    </lineage>
</organism>
<dbReference type="NCBIfam" id="TIGR00871">
    <property type="entry name" value="zwf"/>
    <property type="match status" value="1"/>
</dbReference>
<dbReference type="InterPro" id="IPR022674">
    <property type="entry name" value="G6P_DH_NAD-bd"/>
</dbReference>
<dbReference type="VEuPathDB" id="FungiDB:DIURU_004310"/>
<dbReference type="GO" id="GO:0006006">
    <property type="term" value="P:glucose metabolic process"/>
    <property type="evidence" value="ECO:0007669"/>
    <property type="project" value="UniProtKB-KW"/>
</dbReference>
<reference evidence="15 16" key="1">
    <citation type="submission" date="2019-07" db="EMBL/GenBank/DDBJ databases">
        <title>Genome assembly of two rare yeast pathogens: Diutina rugosa and Trichomonascus ciferrii.</title>
        <authorList>
            <person name="Mixao V."/>
            <person name="Saus E."/>
            <person name="Hansen A."/>
            <person name="Lass-Flor C."/>
            <person name="Gabaldon T."/>
        </authorList>
    </citation>
    <scope>NUCLEOTIDE SEQUENCE [LARGE SCALE GENOMIC DNA]</scope>
    <source>
        <strain evidence="15 16">CBS 613</strain>
    </source>
</reference>
<dbReference type="GO" id="GO:0004345">
    <property type="term" value="F:glucose-6-phosphate dehydrogenase activity"/>
    <property type="evidence" value="ECO:0007669"/>
    <property type="project" value="UniProtKB-EC"/>
</dbReference>
<evidence type="ECO:0000256" key="2">
    <source>
        <dbReference type="ARBA" id="ARBA00009975"/>
    </source>
</evidence>
<dbReference type="GO" id="GO:0050661">
    <property type="term" value="F:NADP binding"/>
    <property type="evidence" value="ECO:0007669"/>
    <property type="project" value="InterPro"/>
</dbReference>
<dbReference type="AlphaFoldDB" id="A0A642UHU9"/>
<dbReference type="SUPFAM" id="SSF51735">
    <property type="entry name" value="NAD(P)-binding Rossmann-fold domains"/>
    <property type="match status" value="1"/>
</dbReference>
<evidence type="ECO:0000259" key="13">
    <source>
        <dbReference type="Pfam" id="PF00479"/>
    </source>
</evidence>
<dbReference type="FunFam" id="3.30.360.10:FF:000015">
    <property type="entry name" value="Glucose-6-phosphate 1-dehydrogenase"/>
    <property type="match status" value="1"/>
</dbReference>
<evidence type="ECO:0000256" key="5">
    <source>
        <dbReference type="ARBA" id="ARBA00022526"/>
    </source>
</evidence>
<dbReference type="HAMAP" id="MF_00966">
    <property type="entry name" value="G6PD"/>
    <property type="match status" value="1"/>
</dbReference>
<dbReference type="OrthoDB" id="60984at2759"/>
<keyword evidence="5 11" id="KW-0313">Glucose metabolism</keyword>
<evidence type="ECO:0000313" key="15">
    <source>
        <dbReference type="EMBL" id="KAA8899288.1"/>
    </source>
</evidence>
<dbReference type="Pfam" id="PF00479">
    <property type="entry name" value="G6PD_N"/>
    <property type="match status" value="1"/>
</dbReference>
<evidence type="ECO:0000256" key="10">
    <source>
        <dbReference type="ARBA" id="ARBA00048749"/>
    </source>
</evidence>
<comment type="catalytic activity">
    <reaction evidence="10 11">
        <text>D-glucose 6-phosphate + NADP(+) = 6-phospho-D-glucono-1,5-lactone + NADPH + H(+)</text>
        <dbReference type="Rhea" id="RHEA:15841"/>
        <dbReference type="ChEBI" id="CHEBI:15378"/>
        <dbReference type="ChEBI" id="CHEBI:57783"/>
        <dbReference type="ChEBI" id="CHEBI:57955"/>
        <dbReference type="ChEBI" id="CHEBI:58349"/>
        <dbReference type="ChEBI" id="CHEBI:61548"/>
        <dbReference type="EC" id="1.1.1.49"/>
    </reaction>
</comment>
<dbReference type="SUPFAM" id="SSF55347">
    <property type="entry name" value="Glyceraldehyde-3-phosphate dehydrogenase-like, C-terminal domain"/>
    <property type="match status" value="1"/>
</dbReference>
<accession>A0A642UHU9</accession>
<dbReference type="GO" id="GO:0005829">
    <property type="term" value="C:cytosol"/>
    <property type="evidence" value="ECO:0007669"/>
    <property type="project" value="TreeGrafter"/>
</dbReference>
<evidence type="ECO:0000256" key="3">
    <source>
        <dbReference type="ARBA" id="ARBA00013019"/>
    </source>
</evidence>
<evidence type="ECO:0000313" key="16">
    <source>
        <dbReference type="Proteomes" id="UP000449547"/>
    </source>
</evidence>